<reference evidence="3 4" key="1">
    <citation type="submission" date="2017-04" db="EMBL/GenBank/DDBJ databases">
        <title>Complete Genome Sequence of Streptomyces gilvosporeus F607, a Capable Producer of Natamycin.</title>
        <authorList>
            <person name="Zong G."/>
            <person name="Zhong C."/>
            <person name="Fu J."/>
            <person name="Qin R."/>
            <person name="Cao G."/>
        </authorList>
    </citation>
    <scope>NUCLEOTIDE SEQUENCE [LARGE SCALE GENOMIC DNA]</scope>
    <source>
        <strain evidence="3 4">F607</strain>
    </source>
</reference>
<keyword evidence="1" id="KW-0812">Transmembrane</keyword>
<name>A0A1V0TS45_9ACTN</name>
<evidence type="ECO:0000256" key="1">
    <source>
        <dbReference type="SAM" id="Phobius"/>
    </source>
</evidence>
<dbReference type="EMBL" id="CP020569">
    <property type="protein sequence ID" value="ARF55737.1"/>
    <property type="molecule type" value="Genomic_DNA"/>
</dbReference>
<feature type="transmembrane region" description="Helical" evidence="1">
    <location>
        <begin position="99"/>
        <end position="120"/>
    </location>
</feature>
<gene>
    <name evidence="3" type="ORF">B1H19_17520</name>
</gene>
<keyword evidence="1" id="KW-0472">Membrane</keyword>
<dbReference type="KEGG" id="sgv:B1H19_17520"/>
<evidence type="ECO:0000313" key="4">
    <source>
        <dbReference type="Proteomes" id="UP000192726"/>
    </source>
</evidence>
<organism evidence="3 4">
    <name type="scientific">Streptomyces gilvosporeus</name>
    <dbReference type="NCBI Taxonomy" id="553510"/>
    <lineage>
        <taxon>Bacteria</taxon>
        <taxon>Bacillati</taxon>
        <taxon>Actinomycetota</taxon>
        <taxon>Actinomycetes</taxon>
        <taxon>Kitasatosporales</taxon>
        <taxon>Streptomycetaceae</taxon>
        <taxon>Streptomyces</taxon>
    </lineage>
</organism>
<evidence type="ECO:0000256" key="2">
    <source>
        <dbReference type="SAM" id="SignalP"/>
    </source>
</evidence>
<accession>A0A1V0TS45</accession>
<proteinExistence type="predicted"/>
<protein>
    <submittedName>
        <fullName evidence="3">Uncharacterized protein</fullName>
    </submittedName>
</protein>
<feature type="chain" id="PRO_5013273684" evidence="2">
    <location>
        <begin position="36"/>
        <end position="134"/>
    </location>
</feature>
<feature type="signal peptide" evidence="2">
    <location>
        <begin position="1"/>
        <end position="35"/>
    </location>
</feature>
<keyword evidence="1" id="KW-1133">Transmembrane helix</keyword>
<sequence>MIRRHPGGLFFMRFATVLLLLAALLGAAPATAAYAAPSNGRVSKVGLVFKGGHSSGTSHHSSGTSHGFGTSRHGFGTSRHGFGTSHHSFGTGTGSHGKMAWWEAILVLVVFLGFFGYVGYRGVKKVQGFFGRNA</sequence>
<keyword evidence="2" id="KW-0732">Signal</keyword>
<keyword evidence="4" id="KW-1185">Reference proteome</keyword>
<evidence type="ECO:0000313" key="3">
    <source>
        <dbReference type="EMBL" id="ARF55737.1"/>
    </source>
</evidence>
<dbReference type="Proteomes" id="UP000192726">
    <property type="component" value="Chromosome"/>
</dbReference>
<dbReference type="AlphaFoldDB" id="A0A1V0TS45"/>